<feature type="region of interest" description="Disordered" evidence="8">
    <location>
        <begin position="173"/>
        <end position="219"/>
    </location>
</feature>
<name>A0A1Y2B6Y9_9TREE</name>
<feature type="compositionally biased region" description="Polar residues" evidence="8">
    <location>
        <begin position="999"/>
        <end position="1019"/>
    </location>
</feature>
<feature type="compositionally biased region" description="Basic and acidic residues" evidence="8">
    <location>
        <begin position="609"/>
        <end position="619"/>
    </location>
</feature>
<feature type="region of interest" description="Disordered" evidence="8">
    <location>
        <begin position="993"/>
        <end position="1046"/>
    </location>
</feature>
<evidence type="ECO:0000256" key="3">
    <source>
        <dbReference type="ARBA" id="ARBA00023015"/>
    </source>
</evidence>
<comment type="function">
    <text evidence="6">Component of the NuA4 histone acetyltransferase complex which is involved in transcriptional activation of selected genes principally by acetylation of nucleosomal histone H4 and H2A. The NuA4 complex is also involved in DNA repair. Involved in gene silencing by neighboring heterochromatin, blockage of the silencing spreading along the chromosome, and required for cell cycle progression through G2/M.</text>
</comment>
<feature type="compositionally biased region" description="Acidic residues" evidence="8">
    <location>
        <begin position="620"/>
        <end position="636"/>
    </location>
</feature>
<evidence type="ECO:0000256" key="7">
    <source>
        <dbReference type="RuleBase" id="RU361124"/>
    </source>
</evidence>
<keyword evidence="3 7" id="KW-0805">Transcription regulation</keyword>
<evidence type="ECO:0000256" key="8">
    <source>
        <dbReference type="SAM" id="MobiDB-lite"/>
    </source>
</evidence>
<evidence type="ECO:0000256" key="6">
    <source>
        <dbReference type="ARBA" id="ARBA00025513"/>
    </source>
</evidence>
<evidence type="ECO:0000256" key="2">
    <source>
        <dbReference type="ARBA" id="ARBA00008035"/>
    </source>
</evidence>
<keyword evidence="4 7" id="KW-0804">Transcription</keyword>
<accession>A0A1Y2B6Y9</accession>
<dbReference type="AlphaFoldDB" id="A0A1Y2B6Y9"/>
<dbReference type="Pfam" id="PF10513">
    <property type="entry name" value="EPL1"/>
    <property type="match status" value="1"/>
</dbReference>
<dbReference type="InterPro" id="IPR019542">
    <property type="entry name" value="Enhancer_polycomb-like_N"/>
</dbReference>
<comment type="similarity">
    <text evidence="2 7">Belongs to the enhancer of polycomb family.</text>
</comment>
<dbReference type="PANTHER" id="PTHR14898">
    <property type="entry name" value="ENHANCER OF POLYCOMB"/>
    <property type="match status" value="1"/>
</dbReference>
<gene>
    <name evidence="10" type="ORF">BCR39DRAFT_529121</name>
</gene>
<evidence type="ECO:0000259" key="9">
    <source>
        <dbReference type="Pfam" id="PF10513"/>
    </source>
</evidence>
<feature type="compositionally biased region" description="Basic and acidic residues" evidence="8">
    <location>
        <begin position="449"/>
        <end position="463"/>
    </location>
</feature>
<feature type="region of interest" description="Disordered" evidence="8">
    <location>
        <begin position="606"/>
        <end position="651"/>
    </location>
</feature>
<feature type="compositionally biased region" description="Low complexity" evidence="8">
    <location>
        <begin position="82"/>
        <end position="105"/>
    </location>
</feature>
<dbReference type="EMBL" id="MCFC01000019">
    <property type="protein sequence ID" value="ORY30601.1"/>
    <property type="molecule type" value="Genomic_DNA"/>
</dbReference>
<evidence type="ECO:0000256" key="4">
    <source>
        <dbReference type="ARBA" id="ARBA00023163"/>
    </source>
</evidence>
<feature type="domain" description="Enhancer of polycomb-like N-terminal" evidence="9">
    <location>
        <begin position="14"/>
        <end position="238"/>
    </location>
</feature>
<evidence type="ECO:0000256" key="1">
    <source>
        <dbReference type="ARBA" id="ARBA00004123"/>
    </source>
</evidence>
<protein>
    <recommendedName>
        <fullName evidence="7">Enhancer of polycomb-like protein</fullName>
    </recommendedName>
</protein>
<dbReference type="GO" id="GO:0035267">
    <property type="term" value="C:NuA4 histone acetyltransferase complex"/>
    <property type="evidence" value="ECO:0007669"/>
    <property type="project" value="InterPro"/>
</dbReference>
<feature type="region of interest" description="Disordered" evidence="8">
    <location>
        <begin position="82"/>
        <end position="112"/>
    </location>
</feature>
<reference evidence="10 11" key="1">
    <citation type="submission" date="2016-07" db="EMBL/GenBank/DDBJ databases">
        <title>Pervasive Adenine N6-methylation of Active Genes in Fungi.</title>
        <authorList>
            <consortium name="DOE Joint Genome Institute"/>
            <person name="Mondo S.J."/>
            <person name="Dannebaum R.O."/>
            <person name="Kuo R.C."/>
            <person name="Labutti K."/>
            <person name="Haridas S."/>
            <person name="Kuo A."/>
            <person name="Salamov A."/>
            <person name="Ahrendt S.R."/>
            <person name="Lipzen A."/>
            <person name="Sullivan W."/>
            <person name="Andreopoulos W.B."/>
            <person name="Clum A."/>
            <person name="Lindquist E."/>
            <person name="Daum C."/>
            <person name="Ramamoorthy G.K."/>
            <person name="Gryganskyi A."/>
            <person name="Culley D."/>
            <person name="Magnuson J.K."/>
            <person name="James T.Y."/>
            <person name="O'Malley M.A."/>
            <person name="Stajich J.E."/>
            <person name="Spatafora J.W."/>
            <person name="Visel A."/>
            <person name="Grigoriev I.V."/>
        </authorList>
    </citation>
    <scope>NUCLEOTIDE SEQUENCE [LARGE SCALE GENOMIC DNA]</scope>
    <source>
        <strain evidence="10 11">68-887.2</strain>
    </source>
</reference>
<dbReference type="STRING" id="71784.A0A1Y2B6Y9"/>
<feature type="region of interest" description="Disordered" evidence="8">
    <location>
        <begin position="439"/>
        <end position="472"/>
    </location>
</feature>
<evidence type="ECO:0000313" key="11">
    <source>
        <dbReference type="Proteomes" id="UP000193986"/>
    </source>
</evidence>
<comment type="subcellular location">
    <subcellularLocation>
        <location evidence="1 7">Nucleus</location>
    </subcellularLocation>
</comment>
<keyword evidence="11" id="KW-1185">Reference proteome</keyword>
<dbReference type="GO" id="GO:0005634">
    <property type="term" value="C:nucleus"/>
    <property type="evidence" value="ECO:0007669"/>
    <property type="project" value="UniProtKB-SubCell"/>
</dbReference>
<proteinExistence type="inferred from homology"/>
<dbReference type="InterPro" id="IPR024943">
    <property type="entry name" value="Enhancer_polycomb"/>
</dbReference>
<dbReference type="InParanoid" id="A0A1Y2B6Y9"/>
<evidence type="ECO:0000313" key="10">
    <source>
        <dbReference type="EMBL" id="ORY30601.1"/>
    </source>
</evidence>
<feature type="compositionally biased region" description="Polar residues" evidence="8">
    <location>
        <begin position="806"/>
        <end position="820"/>
    </location>
</feature>
<organism evidence="10 11">
    <name type="scientific">Naematelia encephala</name>
    <dbReference type="NCBI Taxonomy" id="71784"/>
    <lineage>
        <taxon>Eukaryota</taxon>
        <taxon>Fungi</taxon>
        <taxon>Dikarya</taxon>
        <taxon>Basidiomycota</taxon>
        <taxon>Agaricomycotina</taxon>
        <taxon>Tremellomycetes</taxon>
        <taxon>Tremellales</taxon>
        <taxon>Naemateliaceae</taxon>
        <taxon>Naematelia</taxon>
    </lineage>
</organism>
<sequence>MAPGRMVTSSRRAGRVTNKTKLLILKGNERADLASAEIIVWENETSSSSEGTKHQHVGAKGVESGELLEHHLQAALSSASLLLSRSTPNPSSPSSSKPQTSHSTLNYHIPTPDATGLIQVTDYAELYQKRQYVEPTGYIRFSDTVEESSGGWGGLGYCMDDEDERWLTTFNAKAEGSSGGDQPPPSPSPLRDSQGVNQPAGMGRPSRMKGKGREEKDAPAALYISEDTFEYIMGVLEKHAEDSVPMLHTNLSLMPTFASVEPLFSSPIQASFLPSNEVPKNLPELKTLARMARSVFSHWKDRRERRKGKSIMPALNYDETNDGDPYVCFRRRDIRATRKTRRTDNFSVERMQKLQYELRSAHSLAQMVLKREQEKHRLYGVEREVWEAKWKLWETKKRWPSLGMSSHEELLITGRELAVLPSATVNISQLGGHHALTTQQQNVPQIRKRMQEREKEDRERRAMDGANKNADRNPFAAISSRHTPEAVTERMLALKQKLDEEIARKKEVDQQWDDVADNSYLPLPPASSQHGWRPVSDLDPFRRRAVADSVEDDQARPSAFRLRRGRDGILRLDRRPWVPARLKLGSKPSLEDRLFPDTLCLRPASRRPRSIDDIPQRKDDDEEEEDEDEDEDDGDEAAERVQDDGDDTFSSTKRRRLNEIWRYDADHGGAVGVGMGLAGDEDRVIIDDLDPKYMRYRISLLDDNDCEKLRPELTPFAQAMAQLDTVIELPPPPIFNRPAPPNQAVLQQQALQHQHQVMQMEQFQRFQQQLAQQQAAMAQQQALLAQQQQLAAQQSQQQMPLPVNGRVQSTDGVSNGSPAVNGTAMLPPGAQVPNGRPVGMKRPPSQNGQMPPPSQQRPSLSPTASLHPGQSPQMANGIVQPNPVGFQPGQTLTPQQQAQLRMHLQAQAQAQAQLVAAAHANNDANGSPAPVVNGHHAATAAALANFTPEQMRDIATQAQAHGFGNDIGKYIAHARMQKVKQLKAASEYAQQQQQQQQQANMQAVPGSNGNGIAQTQSFASPVMASNPGMQLKLPAHRQAQVASRAQ</sequence>
<comment type="caution">
    <text evidence="10">The sequence shown here is derived from an EMBL/GenBank/DDBJ whole genome shotgun (WGS) entry which is preliminary data.</text>
</comment>
<dbReference type="Proteomes" id="UP000193986">
    <property type="component" value="Unassembled WGS sequence"/>
</dbReference>
<dbReference type="OrthoDB" id="435275at2759"/>
<feature type="region of interest" description="Disordered" evidence="8">
    <location>
        <begin position="796"/>
        <end position="896"/>
    </location>
</feature>
<dbReference type="GO" id="GO:0006357">
    <property type="term" value="P:regulation of transcription by RNA polymerase II"/>
    <property type="evidence" value="ECO:0007669"/>
    <property type="project" value="InterPro"/>
</dbReference>
<keyword evidence="5 7" id="KW-0539">Nucleus</keyword>
<evidence type="ECO:0000256" key="5">
    <source>
        <dbReference type="ARBA" id="ARBA00023242"/>
    </source>
</evidence>